<organism evidence="1 2">
    <name type="scientific">Magallana gigas</name>
    <name type="common">Pacific oyster</name>
    <name type="synonym">Crassostrea gigas</name>
    <dbReference type="NCBI Taxonomy" id="29159"/>
    <lineage>
        <taxon>Eukaryota</taxon>
        <taxon>Metazoa</taxon>
        <taxon>Spiralia</taxon>
        <taxon>Lophotrochozoa</taxon>
        <taxon>Mollusca</taxon>
        <taxon>Bivalvia</taxon>
        <taxon>Autobranchia</taxon>
        <taxon>Pteriomorphia</taxon>
        <taxon>Ostreida</taxon>
        <taxon>Ostreoidea</taxon>
        <taxon>Ostreidae</taxon>
        <taxon>Magallana</taxon>
    </lineage>
</organism>
<sequence>MNNKKYGTWVSLDLQTWKSDTLLKTKKKKKNEPSSLSQHARLAIETTIRAIMICVYKYITRKIALNDTNSVGSLKTNHTTDEDTIQKVRFNHLISVTGEIEHHLTDLSSSYNGSHTVNNSHNNNTVHVYKYITEQDEENELDVMFDSTPEVLTKTTLMWYENYIH</sequence>
<proteinExistence type="predicted"/>
<name>A0A8W8P3X4_MAGGI</name>
<evidence type="ECO:0000313" key="1">
    <source>
        <dbReference type="EnsemblMetazoa" id="G9626.1:cds"/>
    </source>
</evidence>
<keyword evidence="2" id="KW-1185">Reference proteome</keyword>
<protein>
    <submittedName>
        <fullName evidence="1">Uncharacterized protein</fullName>
    </submittedName>
</protein>
<reference evidence="1" key="1">
    <citation type="submission" date="2022-08" db="UniProtKB">
        <authorList>
            <consortium name="EnsemblMetazoa"/>
        </authorList>
    </citation>
    <scope>IDENTIFICATION</scope>
    <source>
        <strain evidence="1">05x7-T-G4-1.051#20</strain>
    </source>
</reference>
<evidence type="ECO:0000313" key="2">
    <source>
        <dbReference type="Proteomes" id="UP000005408"/>
    </source>
</evidence>
<dbReference type="EnsemblMetazoa" id="G9626.1">
    <property type="protein sequence ID" value="G9626.1:cds"/>
    <property type="gene ID" value="G9626"/>
</dbReference>
<dbReference type="AlphaFoldDB" id="A0A8W8P3X4"/>
<dbReference type="Proteomes" id="UP000005408">
    <property type="component" value="Unassembled WGS sequence"/>
</dbReference>
<accession>A0A8W8P3X4</accession>